<evidence type="ECO:0000313" key="2">
    <source>
        <dbReference type="EMBL" id="CCA73964.1"/>
    </source>
</evidence>
<name>G4TRM3_SERID</name>
<feature type="compositionally biased region" description="Low complexity" evidence="1">
    <location>
        <begin position="201"/>
        <end position="217"/>
    </location>
</feature>
<protein>
    <submittedName>
        <fullName evidence="2">Uncharacterized protein</fullName>
    </submittedName>
</protein>
<dbReference type="HOGENOM" id="CLU_765289_0_0_1"/>
<feature type="compositionally biased region" description="Polar residues" evidence="1">
    <location>
        <begin position="136"/>
        <end position="150"/>
    </location>
</feature>
<dbReference type="EMBL" id="CAFZ01000267">
    <property type="protein sequence ID" value="CCA73964.1"/>
    <property type="molecule type" value="Genomic_DNA"/>
</dbReference>
<dbReference type="OrthoDB" id="3267642at2759"/>
<dbReference type="AlphaFoldDB" id="G4TRM3"/>
<evidence type="ECO:0000313" key="3">
    <source>
        <dbReference type="Proteomes" id="UP000007148"/>
    </source>
</evidence>
<reference evidence="2 3" key="1">
    <citation type="journal article" date="2011" name="PLoS Pathog.">
        <title>Endophytic Life Strategies Decoded by Genome and Transcriptome Analyses of the Mutualistic Root Symbiont Piriformospora indica.</title>
        <authorList>
            <person name="Zuccaro A."/>
            <person name="Lahrmann U."/>
            <person name="Guldener U."/>
            <person name="Langen G."/>
            <person name="Pfiffi S."/>
            <person name="Biedenkopf D."/>
            <person name="Wong P."/>
            <person name="Samans B."/>
            <person name="Grimm C."/>
            <person name="Basiewicz M."/>
            <person name="Murat C."/>
            <person name="Martin F."/>
            <person name="Kogel K.H."/>
        </authorList>
    </citation>
    <scope>NUCLEOTIDE SEQUENCE [LARGE SCALE GENOMIC DNA]</scope>
    <source>
        <strain evidence="2 3">DSM 11827</strain>
    </source>
</reference>
<feature type="region of interest" description="Disordered" evidence="1">
    <location>
        <begin position="134"/>
        <end position="218"/>
    </location>
</feature>
<dbReference type="InParanoid" id="G4TRM3"/>
<feature type="compositionally biased region" description="Low complexity" evidence="1">
    <location>
        <begin position="155"/>
        <end position="166"/>
    </location>
</feature>
<accession>G4TRM3</accession>
<comment type="caution">
    <text evidence="2">The sequence shown here is derived from an EMBL/GenBank/DDBJ whole genome shotgun (WGS) entry which is preliminary data.</text>
</comment>
<evidence type="ECO:0000256" key="1">
    <source>
        <dbReference type="SAM" id="MobiDB-lite"/>
    </source>
</evidence>
<proteinExistence type="predicted"/>
<organism evidence="2 3">
    <name type="scientific">Serendipita indica (strain DSM 11827)</name>
    <name type="common">Root endophyte fungus</name>
    <name type="synonym">Piriformospora indica</name>
    <dbReference type="NCBI Taxonomy" id="1109443"/>
    <lineage>
        <taxon>Eukaryota</taxon>
        <taxon>Fungi</taxon>
        <taxon>Dikarya</taxon>
        <taxon>Basidiomycota</taxon>
        <taxon>Agaricomycotina</taxon>
        <taxon>Agaricomycetes</taxon>
        <taxon>Sebacinales</taxon>
        <taxon>Serendipitaceae</taxon>
        <taxon>Serendipita</taxon>
    </lineage>
</organism>
<dbReference type="Proteomes" id="UP000007148">
    <property type="component" value="Unassembled WGS sequence"/>
</dbReference>
<sequence length="362" mass="40812">MNPDEHPHDQTPPSEFPPYLEQSGLFQVSYTSMPVEVTASSSFQPAEVLFTRQGHQIHLPSPVSSTPPTTPDYEQLDTLFATSSVRQLPWSIRSLANNGYRLLHQPGPYPRPNAIHRAHSSPPIRGHVAPCEVRIRNNTPNNPTSHSQPPILQMHSLHSIPPSSHSNAPSWPPPPGSAHVMTSMHPSPPIGPSTDFAVQVPSSHPSHSQSPLSPEPQSDVEQFIRDSFPEGTFDYERKQGWLREIMYSPWKLNNHEEPLQDLLLRFASQKLQAGKNTPVWECTFYVDGRICENSSTERQRQAIEHVRRHIKLEPFACAPLPCPGHPNGCDKRYSSQDVLKKHRTGKVVCDKWQVHEAREYLV</sequence>
<gene>
    <name evidence="2" type="ORF">PIIN_07918</name>
</gene>
<keyword evidence="3" id="KW-1185">Reference proteome</keyword>